<evidence type="ECO:0000313" key="2">
    <source>
        <dbReference type="EMBL" id="CAB4881005.1"/>
    </source>
</evidence>
<dbReference type="Pfam" id="PF02036">
    <property type="entry name" value="SCP2"/>
    <property type="match status" value="1"/>
</dbReference>
<dbReference type="AlphaFoldDB" id="A0A6J7EI70"/>
<sequence length="130" mass="13823">MRVAARLVRGASDRRLERTLGRPAVLGVLLSVAVRRIDVVRAGGFAGEVGLDLARTAGLPLAWSLEIGAGRARLRRRPAADPQVRMALSVADLLRVAAGTERPDGLLLAGRLDLVGDWDAAMRLAALLSR</sequence>
<dbReference type="InterPro" id="IPR003033">
    <property type="entry name" value="SCP2_sterol-bd_dom"/>
</dbReference>
<organism evidence="2">
    <name type="scientific">freshwater metagenome</name>
    <dbReference type="NCBI Taxonomy" id="449393"/>
    <lineage>
        <taxon>unclassified sequences</taxon>
        <taxon>metagenomes</taxon>
        <taxon>ecological metagenomes</taxon>
    </lineage>
</organism>
<dbReference type="InterPro" id="IPR036527">
    <property type="entry name" value="SCP2_sterol-bd_dom_sf"/>
</dbReference>
<feature type="domain" description="SCP2" evidence="1">
    <location>
        <begin position="58"/>
        <end position="128"/>
    </location>
</feature>
<accession>A0A6J7EI70</accession>
<proteinExistence type="predicted"/>
<reference evidence="2" key="1">
    <citation type="submission" date="2020-05" db="EMBL/GenBank/DDBJ databases">
        <authorList>
            <person name="Chiriac C."/>
            <person name="Salcher M."/>
            <person name="Ghai R."/>
            <person name="Kavagutti S V."/>
        </authorList>
    </citation>
    <scope>NUCLEOTIDE SEQUENCE</scope>
</reference>
<dbReference type="SUPFAM" id="SSF55718">
    <property type="entry name" value="SCP-like"/>
    <property type="match status" value="1"/>
</dbReference>
<dbReference type="Gene3D" id="3.30.1050.10">
    <property type="entry name" value="SCP2 sterol-binding domain"/>
    <property type="match status" value="1"/>
</dbReference>
<dbReference type="EMBL" id="CAFBLQ010000174">
    <property type="protein sequence ID" value="CAB4881005.1"/>
    <property type="molecule type" value="Genomic_DNA"/>
</dbReference>
<name>A0A6J7EI70_9ZZZZ</name>
<gene>
    <name evidence="2" type="ORF">UFOPK3423_01349</name>
</gene>
<protein>
    <submittedName>
        <fullName evidence="2">Unannotated protein</fullName>
    </submittedName>
</protein>
<evidence type="ECO:0000259" key="1">
    <source>
        <dbReference type="Pfam" id="PF02036"/>
    </source>
</evidence>